<evidence type="ECO:0000313" key="2">
    <source>
        <dbReference type="EMBL" id="NOV43314.1"/>
    </source>
</evidence>
<accession>A0A6M2DBS9</accession>
<feature type="signal peptide" evidence="1">
    <location>
        <begin position="1"/>
        <end position="18"/>
    </location>
</feature>
<dbReference type="EMBL" id="GHWJ01010577">
    <property type="protein sequence ID" value="NOV43314.1"/>
    <property type="molecule type" value="Transcribed_RNA"/>
</dbReference>
<name>A0A6M2DBS9_RHIMP</name>
<sequence length="78" mass="9061">MFCLLFCFFFFFRAFVLALIKMQHLRSVVARFEHCPIWPLHSDGLVFKPYAQALQMCRQSAPSATEVRNKTMSNINGT</sequence>
<keyword evidence="1" id="KW-0732">Signal</keyword>
<protein>
    <submittedName>
        <fullName evidence="2">Putative secreted protein ovary overexpressed</fullName>
    </submittedName>
</protein>
<feature type="chain" id="PRO_5026922643" evidence="1">
    <location>
        <begin position="19"/>
        <end position="78"/>
    </location>
</feature>
<dbReference type="AlphaFoldDB" id="A0A6M2DBS9"/>
<organism evidence="2">
    <name type="scientific">Rhipicephalus microplus</name>
    <name type="common">Cattle tick</name>
    <name type="synonym">Boophilus microplus</name>
    <dbReference type="NCBI Taxonomy" id="6941"/>
    <lineage>
        <taxon>Eukaryota</taxon>
        <taxon>Metazoa</taxon>
        <taxon>Ecdysozoa</taxon>
        <taxon>Arthropoda</taxon>
        <taxon>Chelicerata</taxon>
        <taxon>Arachnida</taxon>
        <taxon>Acari</taxon>
        <taxon>Parasitiformes</taxon>
        <taxon>Ixodida</taxon>
        <taxon>Ixodoidea</taxon>
        <taxon>Ixodidae</taxon>
        <taxon>Rhipicephalinae</taxon>
        <taxon>Rhipicephalus</taxon>
        <taxon>Boophilus</taxon>
    </lineage>
</organism>
<proteinExistence type="predicted"/>
<reference evidence="2" key="1">
    <citation type="submission" date="2019-09" db="EMBL/GenBank/DDBJ databases">
        <title>Organ-specific transcriptomic study of the physiology of the cattle tick, Rhipicephalus microplus.</title>
        <authorList>
            <person name="Tirloni L."/>
            <person name="Braz G."/>
            <person name="Gandara A.C.P."/>
            <person name="Sabadin G.A."/>
            <person name="da Silva R.M."/>
            <person name="Guizzo M.G."/>
            <person name="Machado J.A."/>
            <person name="Costa E.P."/>
            <person name="Gomes H.F."/>
            <person name="Moraes J."/>
            <person name="Mota M.B.S."/>
            <person name="Mesquita R.D."/>
            <person name="Alvarenga P.H."/>
            <person name="Alves F."/>
            <person name="Seixas A."/>
            <person name="da Fonseca R.N."/>
            <person name="Fogaca A."/>
            <person name="Logullo C."/>
            <person name="Tanaka A."/>
            <person name="Daffre S."/>
            <person name="Termignoni C."/>
            <person name="Vaz I.S.Jr."/>
            <person name="Oliveira P.L."/>
            <person name="Ribeiro J.M."/>
        </authorList>
    </citation>
    <scope>NUCLEOTIDE SEQUENCE</scope>
    <source>
        <strain evidence="2">Porto Alegre</strain>
    </source>
</reference>
<evidence type="ECO:0000256" key="1">
    <source>
        <dbReference type="SAM" id="SignalP"/>
    </source>
</evidence>